<evidence type="ECO:0000256" key="9">
    <source>
        <dbReference type="SAM" id="Phobius"/>
    </source>
</evidence>
<evidence type="ECO:0000313" key="13">
    <source>
        <dbReference type="Proteomes" id="UP000193391"/>
    </source>
</evidence>
<dbReference type="InterPro" id="IPR003660">
    <property type="entry name" value="HAMP_dom"/>
</dbReference>
<reference evidence="12 13" key="1">
    <citation type="submission" date="2014-03" db="EMBL/GenBank/DDBJ databases">
        <title>The draft genome sequence of Thalassospira mesophila JCM 18969.</title>
        <authorList>
            <person name="Lai Q."/>
            <person name="Shao Z."/>
        </authorList>
    </citation>
    <scope>NUCLEOTIDE SEQUENCE [LARGE SCALE GENOMIC DNA]</scope>
    <source>
        <strain evidence="12 13">JCM 18969</strain>
    </source>
</reference>
<dbReference type="PROSITE" id="PS50885">
    <property type="entry name" value="HAMP"/>
    <property type="match status" value="1"/>
</dbReference>
<dbReference type="PRINTS" id="PR00260">
    <property type="entry name" value="CHEMTRNSDUCR"/>
</dbReference>
<dbReference type="PROSITE" id="PS50111">
    <property type="entry name" value="CHEMOTAXIS_TRANSDUC_2"/>
    <property type="match status" value="1"/>
</dbReference>
<sequence>MTLSNFSIAAKLRLLMVLVAIALCIPTIFDLFTLRSTLLDDRKENIRQVVDMAETSISRLADMAKSGDISEQDAQKQALETVSKLRYDGDNYVFVLDAKGSIIMHPVSPSLNGKSAAQLKDVNGTPFLSNLITAAKNPDGGFVDYVWAKPDKSGTAPKLSYARSFAPWGWVLTTGIYIDDVDGIFWQRATADIAFAVILLVILCVIGLSIGRSITRPLGEITNALTALIAGDTDAEIHHTEREDEIGALSRAFEVFRANRKETDRLQIEQARVQQEHIDRAERIENLIHSFEDEVEGNLTVVNAAVTQLRGTAGDMSNQSSHTTEQATAVAAATEQAANNVDTVASAAEELAAAIDEITLQVSRSSQIAQSGSEEADEASGLFSALGTASDKIGQVVELIKSVAEQTNLLALNATIEAARAGDAGKGFAVVAAEVKNLANQTTRATEEIAGQIGDIQGSTQNALGAIQHLAARMKELNEVAAGIAAAVQEQDAATGEIARNVAEAATGTKEVSRNVDGLRASAEDERQASGEVLHAARDLSDKSHALLAQIHDFLRDIRAA</sequence>
<dbReference type="Proteomes" id="UP000193391">
    <property type="component" value="Unassembled WGS sequence"/>
</dbReference>
<comment type="similarity">
    <text evidence="7">Belongs to the methyl-accepting chemotaxis (MCP) protein family.</text>
</comment>
<dbReference type="PANTHER" id="PTHR32089:SF112">
    <property type="entry name" value="LYSOZYME-LIKE PROTEIN-RELATED"/>
    <property type="match status" value="1"/>
</dbReference>
<evidence type="ECO:0000313" key="12">
    <source>
        <dbReference type="EMBL" id="OSQ40582.1"/>
    </source>
</evidence>
<dbReference type="Pfam" id="PF00015">
    <property type="entry name" value="MCPsignal"/>
    <property type="match status" value="1"/>
</dbReference>
<evidence type="ECO:0000256" key="6">
    <source>
        <dbReference type="ARBA" id="ARBA00023224"/>
    </source>
</evidence>
<feature type="transmembrane region" description="Helical" evidence="9">
    <location>
        <begin position="12"/>
        <end position="34"/>
    </location>
</feature>
<gene>
    <name evidence="12" type="ORF">TMES_02180</name>
</gene>
<evidence type="ECO:0000259" key="10">
    <source>
        <dbReference type="PROSITE" id="PS50111"/>
    </source>
</evidence>
<comment type="subcellular location">
    <subcellularLocation>
        <location evidence="1">Cell membrane</location>
        <topology evidence="1">Multi-pass membrane protein</topology>
    </subcellularLocation>
</comment>
<dbReference type="GO" id="GO:0006935">
    <property type="term" value="P:chemotaxis"/>
    <property type="evidence" value="ECO:0007669"/>
    <property type="project" value="InterPro"/>
</dbReference>
<dbReference type="OrthoDB" id="7260004at2"/>
<dbReference type="AlphaFoldDB" id="A0A1Y2L448"/>
<dbReference type="Gene3D" id="3.30.450.20">
    <property type="entry name" value="PAS domain"/>
    <property type="match status" value="1"/>
</dbReference>
<dbReference type="CDD" id="cd06225">
    <property type="entry name" value="HAMP"/>
    <property type="match status" value="1"/>
</dbReference>
<keyword evidence="4 9" id="KW-1133">Transmembrane helix</keyword>
<dbReference type="InterPro" id="IPR033480">
    <property type="entry name" value="sCache_2"/>
</dbReference>
<dbReference type="STRING" id="1293891.TMES_02180"/>
<dbReference type="EMBL" id="JFKA01000001">
    <property type="protein sequence ID" value="OSQ40582.1"/>
    <property type="molecule type" value="Genomic_DNA"/>
</dbReference>
<evidence type="ECO:0008006" key="14">
    <source>
        <dbReference type="Google" id="ProtNLM"/>
    </source>
</evidence>
<organism evidence="12 13">
    <name type="scientific">Thalassospira mesophila</name>
    <dbReference type="NCBI Taxonomy" id="1293891"/>
    <lineage>
        <taxon>Bacteria</taxon>
        <taxon>Pseudomonadati</taxon>
        <taxon>Pseudomonadota</taxon>
        <taxon>Alphaproteobacteria</taxon>
        <taxon>Rhodospirillales</taxon>
        <taxon>Thalassospiraceae</taxon>
        <taxon>Thalassospira</taxon>
    </lineage>
</organism>
<keyword evidence="5 9" id="KW-0472">Membrane</keyword>
<evidence type="ECO:0000256" key="8">
    <source>
        <dbReference type="PROSITE-ProRule" id="PRU00284"/>
    </source>
</evidence>
<dbReference type="InterPro" id="IPR004089">
    <property type="entry name" value="MCPsignal_dom"/>
</dbReference>
<evidence type="ECO:0000259" key="11">
    <source>
        <dbReference type="PROSITE" id="PS50885"/>
    </source>
</evidence>
<keyword evidence="6 8" id="KW-0807">Transducer</keyword>
<accession>A0A1Y2L448</accession>
<evidence type="ECO:0000256" key="2">
    <source>
        <dbReference type="ARBA" id="ARBA00022475"/>
    </source>
</evidence>
<name>A0A1Y2L448_9PROT</name>
<dbReference type="SMART" id="SM01049">
    <property type="entry name" value="Cache_2"/>
    <property type="match status" value="1"/>
</dbReference>
<dbReference type="SMART" id="SM00283">
    <property type="entry name" value="MA"/>
    <property type="match status" value="1"/>
</dbReference>
<evidence type="ECO:0000256" key="7">
    <source>
        <dbReference type="ARBA" id="ARBA00029447"/>
    </source>
</evidence>
<dbReference type="GO" id="GO:0005886">
    <property type="term" value="C:plasma membrane"/>
    <property type="evidence" value="ECO:0007669"/>
    <property type="project" value="UniProtKB-SubCell"/>
</dbReference>
<keyword evidence="3 9" id="KW-0812">Transmembrane</keyword>
<proteinExistence type="inferred from homology"/>
<dbReference type="InterPro" id="IPR004090">
    <property type="entry name" value="Chemotax_Me-accpt_rcpt"/>
</dbReference>
<dbReference type="Pfam" id="PF17200">
    <property type="entry name" value="sCache_2"/>
    <property type="match status" value="1"/>
</dbReference>
<dbReference type="SMART" id="SM00304">
    <property type="entry name" value="HAMP"/>
    <property type="match status" value="1"/>
</dbReference>
<keyword evidence="2" id="KW-1003">Cell membrane</keyword>
<evidence type="ECO:0000256" key="3">
    <source>
        <dbReference type="ARBA" id="ARBA00022692"/>
    </source>
</evidence>
<dbReference type="PANTHER" id="PTHR32089">
    <property type="entry name" value="METHYL-ACCEPTING CHEMOTAXIS PROTEIN MCPB"/>
    <property type="match status" value="1"/>
</dbReference>
<dbReference type="GO" id="GO:0007165">
    <property type="term" value="P:signal transduction"/>
    <property type="evidence" value="ECO:0007669"/>
    <property type="project" value="UniProtKB-KW"/>
</dbReference>
<dbReference type="SUPFAM" id="SSF58104">
    <property type="entry name" value="Methyl-accepting chemotaxis protein (MCP) signaling domain"/>
    <property type="match status" value="1"/>
</dbReference>
<dbReference type="RefSeq" id="WP_085578984.1">
    <property type="nucleotide sequence ID" value="NZ_JFKA01000001.1"/>
</dbReference>
<feature type="domain" description="Methyl-accepting transducer" evidence="10">
    <location>
        <begin position="305"/>
        <end position="534"/>
    </location>
</feature>
<protein>
    <recommendedName>
        <fullName evidence="14">Chemotaxis protein</fullName>
    </recommendedName>
</protein>
<feature type="transmembrane region" description="Helical" evidence="9">
    <location>
        <begin position="193"/>
        <end position="211"/>
    </location>
</feature>
<dbReference type="Gene3D" id="6.10.340.10">
    <property type="match status" value="1"/>
</dbReference>
<comment type="caution">
    <text evidence="12">The sequence shown here is derived from an EMBL/GenBank/DDBJ whole genome shotgun (WGS) entry which is preliminary data.</text>
</comment>
<keyword evidence="13" id="KW-1185">Reference proteome</keyword>
<dbReference type="Pfam" id="PF00672">
    <property type="entry name" value="HAMP"/>
    <property type="match status" value="1"/>
</dbReference>
<evidence type="ECO:0000256" key="1">
    <source>
        <dbReference type="ARBA" id="ARBA00004651"/>
    </source>
</evidence>
<evidence type="ECO:0000256" key="5">
    <source>
        <dbReference type="ARBA" id="ARBA00023136"/>
    </source>
</evidence>
<dbReference type="Gene3D" id="1.10.287.950">
    <property type="entry name" value="Methyl-accepting chemotaxis protein"/>
    <property type="match status" value="1"/>
</dbReference>
<evidence type="ECO:0000256" key="4">
    <source>
        <dbReference type="ARBA" id="ARBA00022989"/>
    </source>
</evidence>
<feature type="domain" description="HAMP" evidence="11">
    <location>
        <begin position="212"/>
        <end position="265"/>
    </location>
</feature>
<dbReference type="GO" id="GO:0004888">
    <property type="term" value="F:transmembrane signaling receptor activity"/>
    <property type="evidence" value="ECO:0007669"/>
    <property type="project" value="InterPro"/>
</dbReference>